<dbReference type="EnsemblMetazoa" id="XM_014399608.2">
    <property type="protein sequence ID" value="XP_014255094.1"/>
    <property type="gene ID" value="LOC106669831"/>
</dbReference>
<dbReference type="InterPro" id="IPR015943">
    <property type="entry name" value="WD40/YVTN_repeat-like_dom_sf"/>
</dbReference>
<dbReference type="GeneID" id="106669831"/>
<dbReference type="Proteomes" id="UP000494040">
    <property type="component" value="Unassembled WGS sequence"/>
</dbReference>
<dbReference type="InterPro" id="IPR037626">
    <property type="entry name" value="NUP37"/>
</dbReference>
<evidence type="ECO:0000313" key="2">
    <source>
        <dbReference type="EnsemblMetazoa" id="XP_014255094.1"/>
    </source>
</evidence>
<dbReference type="SUPFAM" id="SSF50978">
    <property type="entry name" value="WD40 repeat-like"/>
    <property type="match status" value="1"/>
</dbReference>
<evidence type="ECO:0008006" key="4">
    <source>
        <dbReference type="Google" id="ProtNLM"/>
    </source>
</evidence>
<feature type="repeat" description="WD" evidence="1">
    <location>
        <begin position="143"/>
        <end position="175"/>
    </location>
</feature>
<name>A0A8I6RZ97_CIMLE</name>
<protein>
    <recommendedName>
        <fullName evidence="4">WD repeat-containing protein 55 homolog</fullName>
    </recommendedName>
</protein>
<keyword evidence="1" id="KW-0853">WD repeat</keyword>
<evidence type="ECO:0000313" key="3">
    <source>
        <dbReference type="Proteomes" id="UP000494040"/>
    </source>
</evidence>
<dbReference type="SMART" id="SM00320">
    <property type="entry name" value="WD40"/>
    <property type="match status" value="4"/>
</dbReference>
<keyword evidence="3" id="KW-1185">Reference proteome</keyword>
<dbReference type="InterPro" id="IPR036322">
    <property type="entry name" value="WD40_repeat_dom_sf"/>
</dbReference>
<dbReference type="PROSITE" id="PS50082">
    <property type="entry name" value="WD_REPEATS_2"/>
    <property type="match status" value="1"/>
</dbReference>
<evidence type="ECO:0000256" key="1">
    <source>
        <dbReference type="PROSITE-ProRule" id="PRU00221"/>
    </source>
</evidence>
<dbReference type="RefSeq" id="XP_014255094.1">
    <property type="nucleotide sequence ID" value="XM_014399608.2"/>
</dbReference>
<proteinExistence type="predicted"/>
<dbReference type="CTD" id="79023"/>
<dbReference type="AlphaFoldDB" id="A0A8I6RZ97"/>
<dbReference type="GO" id="GO:0031080">
    <property type="term" value="C:nuclear pore outer ring"/>
    <property type="evidence" value="ECO:0007669"/>
    <property type="project" value="InterPro"/>
</dbReference>
<dbReference type="Pfam" id="PF00400">
    <property type="entry name" value="WD40"/>
    <property type="match status" value="1"/>
</dbReference>
<dbReference type="PANTHER" id="PTHR22806:SF0">
    <property type="entry name" value="NUCLEOPORIN NUP37"/>
    <property type="match status" value="1"/>
</dbReference>
<accession>A0A8I6RZ97</accession>
<organism evidence="2 3">
    <name type="scientific">Cimex lectularius</name>
    <name type="common">Bed bug</name>
    <name type="synonym">Acanthia lectularia</name>
    <dbReference type="NCBI Taxonomy" id="79782"/>
    <lineage>
        <taxon>Eukaryota</taxon>
        <taxon>Metazoa</taxon>
        <taxon>Ecdysozoa</taxon>
        <taxon>Arthropoda</taxon>
        <taxon>Hexapoda</taxon>
        <taxon>Insecta</taxon>
        <taxon>Pterygota</taxon>
        <taxon>Neoptera</taxon>
        <taxon>Paraneoptera</taxon>
        <taxon>Hemiptera</taxon>
        <taxon>Heteroptera</taxon>
        <taxon>Panheteroptera</taxon>
        <taxon>Cimicomorpha</taxon>
        <taxon>Cimicidae</taxon>
        <taxon>Cimex</taxon>
    </lineage>
</organism>
<dbReference type="OMA" id="XPILTGS"/>
<sequence length="350" mass="39061">MPSNVMSSSLFHDKSISTAEKYRNSMNDVPKAKLEFSEKVYSIEFSPYLWCHDLICVALASKIIVGQIKFKEEDDCQIEEVSYRKVEELRVEHRVHRMCLSPESNIKIAPKTIILAFTNSKNQLIIVAFDHGADIDRISTKVINSHTGYINGIEYDKEGNFLASCSDDLSCRIWSAANSYAPIYKFFLSSPGIAVSWHKDDSAKLLVAEKSGVITLHNVTTRQTVLSLRSQASPLLSMDWSPTNTDYISAICGGNLVLWCINSPSAPLVDRTVHSEGGIKVKFFPLCESKLLTLGSHDNTLKIHQTSPSGIYTTNISSSLKMCTELTCHHNLPYICTASDNFVTIWKLPV</sequence>
<dbReference type="OrthoDB" id="340259at2759"/>
<dbReference type="InterPro" id="IPR001680">
    <property type="entry name" value="WD40_rpt"/>
</dbReference>
<dbReference type="Gene3D" id="2.130.10.10">
    <property type="entry name" value="YVTN repeat-like/Quinoprotein amine dehydrogenase"/>
    <property type="match status" value="1"/>
</dbReference>
<dbReference type="KEGG" id="clec:106669831"/>
<reference evidence="2" key="1">
    <citation type="submission" date="2022-01" db="UniProtKB">
        <authorList>
            <consortium name="EnsemblMetazoa"/>
        </authorList>
    </citation>
    <scope>IDENTIFICATION</scope>
</reference>
<dbReference type="PANTHER" id="PTHR22806">
    <property type="entry name" value="NUCLEOPORIN NUP37 P37 -RELATED"/>
    <property type="match status" value="1"/>
</dbReference>
<dbReference type="PROSITE" id="PS50294">
    <property type="entry name" value="WD_REPEATS_REGION"/>
    <property type="match status" value="1"/>
</dbReference>